<accession>A0A6M3A353</accession>
<reference evidence="1 2" key="1">
    <citation type="submission" date="2019-09" db="EMBL/GenBank/DDBJ databases">
        <title>Isolation and characterization of a virulent bacteriophage PMK34 infecting the extensively-drug resistant Acinetobacter baumannii and its lysin.</title>
        <authorList>
            <person name="Abdelkader K."/>
            <person name="Safaan A."/>
            <person name="Gaber Y."/>
            <person name="Khairalla A."/>
            <person name="Dishisha T."/>
            <person name="Gutierrez D."/>
            <person name="Briers Y."/>
        </authorList>
    </citation>
    <scope>NUCLEOTIDE SEQUENCE [LARGE SCALE GENOMIC DNA]</scope>
</reference>
<organism evidence="1 2">
    <name type="scientific">Acinetobacter phage vB_AbaP_PMK34</name>
    <dbReference type="NCBI Taxonomy" id="2653640"/>
    <lineage>
        <taxon>Viruses</taxon>
        <taxon>Duplodnaviria</taxon>
        <taxon>Heunggongvirae</taxon>
        <taxon>Uroviricota</taxon>
        <taxon>Caudoviricetes</taxon>
        <taxon>Autographivirales</taxon>
        <taxon>Autoscriptoviridae</taxon>
        <taxon>Beijerinckvirinae</taxon>
        <taxon>Friunavirus</taxon>
        <taxon>Friunavirus PMK34</taxon>
    </lineage>
</organism>
<protein>
    <submittedName>
        <fullName evidence="1">Uncharacterized protein</fullName>
    </submittedName>
</protein>
<evidence type="ECO:0000313" key="2">
    <source>
        <dbReference type="Proteomes" id="UP000502581"/>
    </source>
</evidence>
<keyword evidence="2" id="KW-1185">Reference proteome</keyword>
<sequence length="90" mass="9783">MKSSITYPSIKSDVPVIRKHRFTNDVAVWSADHTAYTILVTGGKRKKFGTNGLSDGPPVGTVVEVPYTALDRITADWLPVPEGTVITIEV</sequence>
<proteinExistence type="predicted"/>
<gene>
    <name evidence="1" type="ORF">vBAbaPPMK34_04</name>
</gene>
<dbReference type="Proteomes" id="UP000502581">
    <property type="component" value="Segment"/>
</dbReference>
<dbReference type="EMBL" id="MN433707">
    <property type="protein sequence ID" value="QGF20133.1"/>
    <property type="molecule type" value="Genomic_DNA"/>
</dbReference>
<evidence type="ECO:0000313" key="1">
    <source>
        <dbReference type="EMBL" id="QGF20133.1"/>
    </source>
</evidence>
<name>A0A6M3A353_9CAUD</name>